<gene>
    <name evidence="1" type="ORF">RJ639_016480</name>
</gene>
<reference evidence="1" key="1">
    <citation type="submission" date="2022-12" db="EMBL/GenBank/DDBJ databases">
        <title>Draft genome assemblies for two species of Escallonia (Escalloniales).</title>
        <authorList>
            <person name="Chanderbali A."/>
            <person name="Dervinis C."/>
            <person name="Anghel I."/>
            <person name="Soltis D."/>
            <person name="Soltis P."/>
            <person name="Zapata F."/>
        </authorList>
    </citation>
    <scope>NUCLEOTIDE SEQUENCE</scope>
    <source>
        <strain evidence="1">UCBG64.0493</strain>
        <tissue evidence="1">Leaf</tissue>
    </source>
</reference>
<accession>A0AA88VBD9</accession>
<organism evidence="1 2">
    <name type="scientific">Escallonia herrerae</name>
    <dbReference type="NCBI Taxonomy" id="1293975"/>
    <lineage>
        <taxon>Eukaryota</taxon>
        <taxon>Viridiplantae</taxon>
        <taxon>Streptophyta</taxon>
        <taxon>Embryophyta</taxon>
        <taxon>Tracheophyta</taxon>
        <taxon>Spermatophyta</taxon>
        <taxon>Magnoliopsida</taxon>
        <taxon>eudicotyledons</taxon>
        <taxon>Gunneridae</taxon>
        <taxon>Pentapetalae</taxon>
        <taxon>asterids</taxon>
        <taxon>campanulids</taxon>
        <taxon>Escalloniales</taxon>
        <taxon>Escalloniaceae</taxon>
        <taxon>Escallonia</taxon>
    </lineage>
</organism>
<evidence type="ECO:0000313" key="2">
    <source>
        <dbReference type="Proteomes" id="UP001188597"/>
    </source>
</evidence>
<name>A0AA88VBD9_9ASTE</name>
<comment type="caution">
    <text evidence="1">The sequence shown here is derived from an EMBL/GenBank/DDBJ whole genome shotgun (WGS) entry which is preliminary data.</text>
</comment>
<dbReference type="EMBL" id="JAVXUP010002126">
    <property type="protein sequence ID" value="KAK3005467.1"/>
    <property type="molecule type" value="Genomic_DNA"/>
</dbReference>
<dbReference type="InterPro" id="IPR019651">
    <property type="entry name" value="Glutamate_DH_NAD-spec"/>
</dbReference>
<dbReference type="Pfam" id="PF10712">
    <property type="entry name" value="NAD-GH"/>
    <property type="match status" value="1"/>
</dbReference>
<sequence length="239" mass="27145">MPGPVRKVLIDTILQRRARMLIHQRKHVDPRQLSRLHQPLPLRLPKIRGHRDHRILHRHLRVKLCQLQCIPQNHSRQFLGRVNPLVGLNRGGAPQIFHGGKRQRAARPAASSPIRRLPSWKATRAGDLRLDISLIATEIGVWPGFRFTTATFSHSEPRSMLDTAAWAWIEQSSSRDNPSPNLNKANDIFSYWKKATVVNSNASLEQSNISSIAGCFDFLKTTISIANDTPEESLIEDKF</sequence>
<evidence type="ECO:0000313" key="1">
    <source>
        <dbReference type="EMBL" id="KAK3005467.1"/>
    </source>
</evidence>
<dbReference type="Proteomes" id="UP001188597">
    <property type="component" value="Unassembled WGS sequence"/>
</dbReference>
<keyword evidence="2" id="KW-1185">Reference proteome</keyword>
<protein>
    <submittedName>
        <fullName evidence="1">Uncharacterized protein</fullName>
    </submittedName>
</protein>
<dbReference type="AlphaFoldDB" id="A0AA88VBD9"/>
<proteinExistence type="predicted"/>